<protein>
    <recommendedName>
        <fullName evidence="7">Large ribosomal subunit protein eL43</fullName>
    </recommendedName>
    <alternativeName>
        <fullName evidence="8">60S ribosomal protein L37a</fullName>
    </alternativeName>
</protein>
<dbReference type="FunFam" id="2.20.25.30:FF:000002">
    <property type="entry name" value="60S ribosomal protein L37a"/>
    <property type="match status" value="1"/>
</dbReference>
<dbReference type="GO" id="GO:0006412">
    <property type="term" value="P:translation"/>
    <property type="evidence" value="ECO:0007669"/>
    <property type="project" value="InterPro"/>
</dbReference>
<dbReference type="PANTHER" id="PTHR48188">
    <property type="entry name" value="60S RIBOSOMAL PROTEIN L43"/>
    <property type="match status" value="1"/>
</dbReference>
<keyword evidence="6" id="KW-0687">Ribonucleoprotein</keyword>
<dbReference type="GO" id="GO:0070180">
    <property type="term" value="F:large ribosomal subunit rRNA binding"/>
    <property type="evidence" value="ECO:0007669"/>
    <property type="project" value="TreeGrafter"/>
</dbReference>
<evidence type="ECO:0000256" key="6">
    <source>
        <dbReference type="ARBA" id="ARBA00023274"/>
    </source>
</evidence>
<evidence type="ECO:0000256" key="5">
    <source>
        <dbReference type="ARBA" id="ARBA00022980"/>
    </source>
</evidence>
<proteinExistence type="inferred from homology"/>
<organism evidence="9 10">
    <name type="scientific">Octodon degus</name>
    <name type="common">Degu</name>
    <name type="synonym">Sciurus degus</name>
    <dbReference type="NCBI Taxonomy" id="10160"/>
    <lineage>
        <taxon>Eukaryota</taxon>
        <taxon>Metazoa</taxon>
        <taxon>Chordata</taxon>
        <taxon>Craniata</taxon>
        <taxon>Vertebrata</taxon>
        <taxon>Euteleostomi</taxon>
        <taxon>Mammalia</taxon>
        <taxon>Eutheria</taxon>
        <taxon>Euarchontoglires</taxon>
        <taxon>Glires</taxon>
        <taxon>Rodentia</taxon>
        <taxon>Hystricomorpha</taxon>
        <taxon>Octodontidae</taxon>
        <taxon>Octodon</taxon>
    </lineage>
</organism>
<evidence type="ECO:0000256" key="7">
    <source>
        <dbReference type="ARBA" id="ARBA00040636"/>
    </source>
</evidence>
<dbReference type="GO" id="GO:0003735">
    <property type="term" value="F:structural constituent of ribosome"/>
    <property type="evidence" value="ECO:0007669"/>
    <property type="project" value="InterPro"/>
</dbReference>
<dbReference type="Proteomes" id="UP000515203">
    <property type="component" value="Unplaced"/>
</dbReference>
<evidence type="ECO:0000313" key="10">
    <source>
        <dbReference type="RefSeq" id="XP_012371965.1"/>
    </source>
</evidence>
<dbReference type="InParanoid" id="A0A6P3VCG0"/>
<gene>
    <name evidence="10" type="primary">LOC105743253</name>
</gene>
<evidence type="ECO:0000256" key="4">
    <source>
        <dbReference type="ARBA" id="ARBA00022833"/>
    </source>
</evidence>
<evidence type="ECO:0000256" key="8">
    <source>
        <dbReference type="ARBA" id="ARBA00043140"/>
    </source>
</evidence>
<evidence type="ECO:0000313" key="9">
    <source>
        <dbReference type="Proteomes" id="UP000515203"/>
    </source>
</evidence>
<dbReference type="SUPFAM" id="SSF57829">
    <property type="entry name" value="Zn-binding ribosomal proteins"/>
    <property type="match status" value="1"/>
</dbReference>
<keyword evidence="5" id="KW-0689">Ribosomal protein</keyword>
<keyword evidence="3" id="KW-0863">Zinc-finger</keyword>
<name>A0A6P3VCG0_OCTDE</name>
<dbReference type="GO" id="GO:0022625">
    <property type="term" value="C:cytosolic large ribosomal subunit"/>
    <property type="evidence" value="ECO:0007669"/>
    <property type="project" value="TreeGrafter"/>
</dbReference>
<keyword evidence="4" id="KW-0862">Zinc</keyword>
<evidence type="ECO:0000256" key="3">
    <source>
        <dbReference type="ARBA" id="ARBA00022771"/>
    </source>
</evidence>
<dbReference type="InterPro" id="IPR011331">
    <property type="entry name" value="Ribosomal_eL37/eL43"/>
</dbReference>
<evidence type="ECO:0000256" key="2">
    <source>
        <dbReference type="ARBA" id="ARBA00022723"/>
    </source>
</evidence>
<dbReference type="Pfam" id="PF01780">
    <property type="entry name" value="Ribosomal_L37ae"/>
    <property type="match status" value="1"/>
</dbReference>
<dbReference type="Gene3D" id="2.20.25.30">
    <property type="match status" value="1"/>
</dbReference>
<dbReference type="AlphaFoldDB" id="A0A6P3VCG0"/>
<dbReference type="NCBIfam" id="TIGR00280">
    <property type="entry name" value="eL43_euk_arch"/>
    <property type="match status" value="1"/>
</dbReference>
<comment type="similarity">
    <text evidence="1">Belongs to the eukaryotic ribosomal protein eL43 family.</text>
</comment>
<sequence>MARHCKKVGIVSKYGTCHGASLRKMLKKIEISQHAKYPCSFCGKTKVKRRAMGIWHCGSCMKIVAGGTWTYNTTSAVTVQSAVRRLNELKDQ</sequence>
<evidence type="ECO:0000256" key="1">
    <source>
        <dbReference type="ARBA" id="ARBA00008672"/>
    </source>
</evidence>
<dbReference type="InterPro" id="IPR011332">
    <property type="entry name" value="Ribosomal_zn-bd"/>
</dbReference>
<dbReference type="OrthoDB" id="10258345at2759"/>
<dbReference type="PANTHER" id="PTHR48188:SF3">
    <property type="entry name" value="60S RIBOSOMAL PROTEIN L37A-RELATED"/>
    <property type="match status" value="1"/>
</dbReference>
<accession>A0A6P3VCG0</accession>
<reference evidence="10" key="1">
    <citation type="submission" date="2025-08" db="UniProtKB">
        <authorList>
            <consortium name="RefSeq"/>
        </authorList>
    </citation>
    <scope>IDENTIFICATION</scope>
</reference>
<keyword evidence="2" id="KW-0479">Metal-binding</keyword>
<keyword evidence="9" id="KW-1185">Reference proteome</keyword>
<dbReference type="GeneID" id="105743253"/>
<dbReference type="InterPro" id="IPR002674">
    <property type="entry name" value="Ribosomal_eL43"/>
</dbReference>
<dbReference type="GO" id="GO:0008270">
    <property type="term" value="F:zinc ion binding"/>
    <property type="evidence" value="ECO:0007669"/>
    <property type="project" value="UniProtKB-KW"/>
</dbReference>
<dbReference type="RefSeq" id="XP_012371965.1">
    <property type="nucleotide sequence ID" value="XM_012516511.1"/>
</dbReference>